<dbReference type="InterPro" id="IPR008928">
    <property type="entry name" value="6-hairpin_glycosidase_sf"/>
</dbReference>
<organism evidence="1">
    <name type="scientific">uncultured Thermomicrobiales bacterium</name>
    <dbReference type="NCBI Taxonomy" id="1645740"/>
    <lineage>
        <taxon>Bacteria</taxon>
        <taxon>Pseudomonadati</taxon>
        <taxon>Thermomicrobiota</taxon>
        <taxon>Thermomicrobia</taxon>
        <taxon>Thermomicrobiales</taxon>
        <taxon>environmental samples</taxon>
    </lineage>
</organism>
<dbReference type="InterPro" id="IPR005198">
    <property type="entry name" value="Glyco_hydro_76"/>
</dbReference>
<name>A0A6J4UVW2_9BACT</name>
<dbReference type="SUPFAM" id="SSF48208">
    <property type="entry name" value="Six-hairpin glycosidases"/>
    <property type="match status" value="1"/>
</dbReference>
<reference evidence="1" key="1">
    <citation type="submission" date="2020-02" db="EMBL/GenBank/DDBJ databases">
        <authorList>
            <person name="Meier V. D."/>
        </authorList>
    </citation>
    <scope>NUCLEOTIDE SEQUENCE</scope>
    <source>
        <strain evidence="1">AVDCRST_MAG18</strain>
    </source>
</reference>
<dbReference type="Gene3D" id="1.50.10.20">
    <property type="match status" value="1"/>
</dbReference>
<dbReference type="AlphaFoldDB" id="A0A6J4UVW2"/>
<dbReference type="InterPro" id="IPR053169">
    <property type="entry name" value="MUG_Protein"/>
</dbReference>
<protein>
    <submittedName>
        <fullName evidence="1">GH76</fullName>
    </submittedName>
</protein>
<accession>A0A6J4UVW2</accession>
<gene>
    <name evidence="1" type="ORF">AVDCRST_MAG18-812</name>
</gene>
<sequence length="381" mass="42737">MPERRQLGHLGTRWFGRRSRRDSPRPEPQTWAGRARDAYETMVREFGVADTPLFREHAPALPTDRRYAYLWPFGQAFAATLDIAVLGDKDAAALARAETLADAFFAHYWDTASRPPGGTAYPIPPGGDKYYDDNIWLGLDLIDLWRATGEGRWRDNAARIFAFVSSAWDDDPRHPSPGGIFWAQPAANPTRDRNTVSNAPAAILALHLHEATGKPTYLDWAERTFAWVERTLRDPSDGLYWDHLKLDGRIERTKWSYNQGTMIGAATLLSRATGDDVFLDRARLIADAALAYYAADERLRAQDPPFNAIFFRNLRLLGDALGDHSSYRPLLTAYAARAWREGRDPRTGLIGFGRRGRVELLHQAAATQLFSLLAGIDEGGL</sequence>
<dbReference type="PANTHER" id="PTHR47791:SF4">
    <property type="entry name" value="(PUTATIVE SECRETED PROTEIN)-RELATED"/>
    <property type="match status" value="1"/>
</dbReference>
<evidence type="ECO:0000313" key="1">
    <source>
        <dbReference type="EMBL" id="CAA9557675.1"/>
    </source>
</evidence>
<dbReference type="Pfam" id="PF03663">
    <property type="entry name" value="Glyco_hydro_76"/>
    <property type="match status" value="1"/>
</dbReference>
<dbReference type="GO" id="GO:0005975">
    <property type="term" value="P:carbohydrate metabolic process"/>
    <property type="evidence" value="ECO:0007669"/>
    <property type="project" value="InterPro"/>
</dbReference>
<dbReference type="EMBL" id="CADCWN010000056">
    <property type="protein sequence ID" value="CAA9557675.1"/>
    <property type="molecule type" value="Genomic_DNA"/>
</dbReference>
<proteinExistence type="predicted"/>
<dbReference type="PANTHER" id="PTHR47791">
    <property type="entry name" value="MEIOTICALLY UP-REGULATED GENE 191 PROTEIN"/>
    <property type="match status" value="1"/>
</dbReference>